<keyword evidence="1" id="KW-0472">Membrane</keyword>
<protein>
    <submittedName>
        <fullName evidence="2">DUF998 domain-containing protein</fullName>
    </submittedName>
</protein>
<proteinExistence type="predicted"/>
<feature type="transmembrane region" description="Helical" evidence="1">
    <location>
        <begin position="7"/>
        <end position="28"/>
    </location>
</feature>
<evidence type="ECO:0000313" key="5">
    <source>
        <dbReference type="Proteomes" id="UP000283497"/>
    </source>
</evidence>
<feature type="transmembrane region" description="Helical" evidence="1">
    <location>
        <begin position="123"/>
        <end position="145"/>
    </location>
</feature>
<comment type="caution">
    <text evidence="2">The sequence shown here is derived from an EMBL/GenBank/DDBJ whole genome shotgun (WGS) entry which is preliminary data.</text>
</comment>
<evidence type="ECO:0000313" key="2">
    <source>
        <dbReference type="EMBL" id="RGI86005.1"/>
    </source>
</evidence>
<feature type="transmembrane region" description="Helical" evidence="1">
    <location>
        <begin position="62"/>
        <end position="79"/>
    </location>
</feature>
<dbReference type="AlphaFoldDB" id="A0A374NLQ2"/>
<dbReference type="Proteomes" id="UP000283497">
    <property type="component" value="Unassembled WGS sequence"/>
</dbReference>
<reference evidence="4 5" key="1">
    <citation type="submission" date="2018-08" db="EMBL/GenBank/DDBJ databases">
        <title>A genome reference for cultivated species of the human gut microbiota.</title>
        <authorList>
            <person name="Zou Y."/>
            <person name="Xue W."/>
            <person name="Luo G."/>
        </authorList>
    </citation>
    <scope>NUCLEOTIDE SEQUENCE [LARGE SCALE GENOMIC DNA]</scope>
    <source>
        <strain evidence="3 5">AF45-14BH</strain>
        <strain evidence="2 4">TM10-1AC</strain>
    </source>
</reference>
<feature type="transmembrane region" description="Helical" evidence="1">
    <location>
        <begin position="183"/>
        <end position="204"/>
    </location>
</feature>
<dbReference type="EMBL" id="QRNJ01000060">
    <property type="protein sequence ID" value="RHK35907.1"/>
    <property type="molecule type" value="Genomic_DNA"/>
</dbReference>
<dbReference type="RefSeq" id="WP_117982763.1">
    <property type="nucleotide sequence ID" value="NZ_CAUGUC010000050.1"/>
</dbReference>
<dbReference type="Proteomes" id="UP000262524">
    <property type="component" value="Unassembled WGS sequence"/>
</dbReference>
<evidence type="ECO:0000313" key="3">
    <source>
        <dbReference type="EMBL" id="RHK35907.1"/>
    </source>
</evidence>
<evidence type="ECO:0000256" key="1">
    <source>
        <dbReference type="SAM" id="Phobius"/>
    </source>
</evidence>
<organism evidence="2 4">
    <name type="scientific">Anaerobutyricum hallii</name>
    <dbReference type="NCBI Taxonomy" id="39488"/>
    <lineage>
        <taxon>Bacteria</taxon>
        <taxon>Bacillati</taxon>
        <taxon>Bacillota</taxon>
        <taxon>Clostridia</taxon>
        <taxon>Lachnospirales</taxon>
        <taxon>Lachnospiraceae</taxon>
        <taxon>Anaerobutyricum</taxon>
    </lineage>
</organism>
<evidence type="ECO:0000313" key="4">
    <source>
        <dbReference type="Proteomes" id="UP000262524"/>
    </source>
</evidence>
<dbReference type="EMBL" id="QSOE01000061">
    <property type="protein sequence ID" value="RGI86005.1"/>
    <property type="molecule type" value="Genomic_DNA"/>
</dbReference>
<accession>A0A374NLQ2</accession>
<gene>
    <name evidence="3" type="ORF">DW068_13160</name>
    <name evidence="2" type="ORF">DXD91_09590</name>
</gene>
<sequence length="210" mass="22841">MIKEKSLLNYCGLLGVAAFLSYTAAVMFSPPAYSGYDWMTQAVSDLSASNAPSLRLWNQLSSLYNVCALVCAMMVCVGIQGKKNRLLRVGIYLFTIMEWVSAVGFSMFPLSDSGYAGTFQDKMHIFSTVIVVLLSIVSLALIIIAGAKDKSSRSYGIFAAIALGMMMVGAMGMNIVPKDYFGIVERCSVFAATGFQAVLGIYLYRMELNN</sequence>
<dbReference type="InterPro" id="IPR009339">
    <property type="entry name" value="DUF998"/>
</dbReference>
<keyword evidence="1" id="KW-1133">Transmembrane helix</keyword>
<dbReference type="Pfam" id="PF06197">
    <property type="entry name" value="DUF998"/>
    <property type="match status" value="1"/>
</dbReference>
<name>A0A374NLQ2_9FIRM</name>
<keyword evidence="1" id="KW-0812">Transmembrane</keyword>
<feature type="transmembrane region" description="Helical" evidence="1">
    <location>
        <begin position="91"/>
        <end position="111"/>
    </location>
</feature>
<feature type="transmembrane region" description="Helical" evidence="1">
    <location>
        <begin position="157"/>
        <end position="177"/>
    </location>
</feature>